<dbReference type="Pfam" id="PF13639">
    <property type="entry name" value="zf-RING_2"/>
    <property type="match status" value="1"/>
</dbReference>
<dbReference type="GO" id="GO:0016020">
    <property type="term" value="C:membrane"/>
    <property type="evidence" value="ECO:0007669"/>
    <property type="project" value="UniProtKB-SubCell"/>
</dbReference>
<feature type="region of interest" description="Disordered" evidence="9">
    <location>
        <begin position="168"/>
        <end position="209"/>
    </location>
</feature>
<proteinExistence type="predicted"/>
<evidence type="ECO:0000256" key="4">
    <source>
        <dbReference type="ARBA" id="ARBA00022771"/>
    </source>
</evidence>
<comment type="subcellular location">
    <subcellularLocation>
        <location evidence="1">Membrane</location>
        <topology evidence="1">Single-pass membrane protein</topology>
    </subcellularLocation>
</comment>
<keyword evidence="5" id="KW-0862">Zinc</keyword>
<accession>A0AAV6LGW2</accession>
<dbReference type="EMBL" id="JACTNZ010000001">
    <property type="protein sequence ID" value="KAG5564217.1"/>
    <property type="molecule type" value="Genomic_DNA"/>
</dbReference>
<dbReference type="Gene3D" id="3.30.40.10">
    <property type="entry name" value="Zinc/RING finger domain, C3HC4 (zinc finger)"/>
    <property type="match status" value="1"/>
</dbReference>
<evidence type="ECO:0000313" key="11">
    <source>
        <dbReference type="EMBL" id="KAG5564217.1"/>
    </source>
</evidence>
<keyword evidence="7" id="KW-0472">Membrane</keyword>
<dbReference type="SMART" id="SM00184">
    <property type="entry name" value="RING"/>
    <property type="match status" value="1"/>
</dbReference>
<evidence type="ECO:0000256" key="6">
    <source>
        <dbReference type="ARBA" id="ARBA00022989"/>
    </source>
</evidence>
<dbReference type="AlphaFoldDB" id="A0AAV6LGW2"/>
<sequence>MWLSGGGRDEVGRAGLACEAHEARAEVPGGLAEEAEVLGEEARVGVVVAHGGEARVGVVVAHGGEARRAARDAAARVAADLMVDGCASSISFLLSFSISGGDAVCGVHEEGRLVAVHGAPEEGGHGRAAVAVARGEAAAVRVDEGDPELARVVVEGGGAPVVVEDEPSELPVNSMKHSEPKVDKLCSPAKESSLASETETGALSESSIVATEESSSADCLVNFEINNPGKPLLRSKELVPPYRPSADHRISDIASTSYEDQPSSDAVSANVGTNVDLVNDVDIKEKDESPVFAEVRSPSSLSPQADEVTVISGSGVSDSPISSGLLRDDALQETVPSGLGFLASDGEQNGSGGSVLHVDAVSISSSILSSSSSSEITSNREARRNSRRLFWDAFSRRSSRRDNTDAQRFVFSTDDNDALGSHDRWLLDFGSDLLHDGVGSDSGSIGSRSRNQGRNEWRRHSRSEVWGRLHDRRERVNPQTGICPSGLHSDGTCSCGAILMVESSTRASISRIVMLAEALFEVLDEIHRQPVSLSLSVVSVPAPDAVVDSFPVKSHGKHNTTESADDDAHYCRCYICLSAYEECDKIRVLPCHHEFHMSCVDKWLKEIHGVCPLCRGDVREGFTEGPGPSGSNSESTSV</sequence>
<feature type="region of interest" description="Disordered" evidence="9">
    <location>
        <begin position="439"/>
        <end position="461"/>
    </location>
</feature>
<dbReference type="PANTHER" id="PTHR47168:SF6">
    <property type="entry name" value="E3 UBIQUITIN-PROTEIN LIGASE RLIM-LIKE"/>
    <property type="match status" value="1"/>
</dbReference>
<organism evidence="11 12">
    <name type="scientific">Rhododendron griersonianum</name>
    <dbReference type="NCBI Taxonomy" id="479676"/>
    <lineage>
        <taxon>Eukaryota</taxon>
        <taxon>Viridiplantae</taxon>
        <taxon>Streptophyta</taxon>
        <taxon>Embryophyta</taxon>
        <taxon>Tracheophyta</taxon>
        <taxon>Spermatophyta</taxon>
        <taxon>Magnoliopsida</taxon>
        <taxon>eudicotyledons</taxon>
        <taxon>Gunneridae</taxon>
        <taxon>Pentapetalae</taxon>
        <taxon>asterids</taxon>
        <taxon>Ericales</taxon>
        <taxon>Ericaceae</taxon>
        <taxon>Ericoideae</taxon>
        <taxon>Rhodoreae</taxon>
        <taxon>Rhododendron</taxon>
    </lineage>
</organism>
<keyword evidence="2" id="KW-0812">Transmembrane</keyword>
<dbReference type="InterPro" id="IPR051653">
    <property type="entry name" value="E3_ligase_sorting_rcpt"/>
</dbReference>
<dbReference type="SUPFAM" id="SSF57850">
    <property type="entry name" value="RING/U-box"/>
    <property type="match status" value="1"/>
</dbReference>
<dbReference type="PANTHER" id="PTHR47168">
    <property type="entry name" value="RING ZINC FINGER DOMAIN SUPERFAMILY PROTEIN-RELATED"/>
    <property type="match status" value="1"/>
</dbReference>
<comment type="caution">
    <text evidence="11">The sequence shown here is derived from an EMBL/GenBank/DDBJ whole genome shotgun (WGS) entry which is preliminary data.</text>
</comment>
<dbReference type="InterPro" id="IPR013083">
    <property type="entry name" value="Znf_RING/FYVE/PHD"/>
</dbReference>
<dbReference type="PROSITE" id="PS50089">
    <property type="entry name" value="ZF_RING_2"/>
    <property type="match status" value="1"/>
</dbReference>
<reference evidence="11" key="1">
    <citation type="submission" date="2020-08" db="EMBL/GenBank/DDBJ databases">
        <title>Plant Genome Project.</title>
        <authorList>
            <person name="Zhang R.-G."/>
        </authorList>
    </citation>
    <scope>NUCLEOTIDE SEQUENCE</scope>
    <source>
        <strain evidence="11">WSP0</strain>
        <tissue evidence="11">Leaf</tissue>
    </source>
</reference>
<dbReference type="InterPro" id="IPR001841">
    <property type="entry name" value="Znf_RING"/>
</dbReference>
<keyword evidence="4 8" id="KW-0863">Zinc-finger</keyword>
<evidence type="ECO:0000256" key="3">
    <source>
        <dbReference type="ARBA" id="ARBA00022723"/>
    </source>
</evidence>
<feature type="domain" description="RING-type" evidence="10">
    <location>
        <begin position="573"/>
        <end position="615"/>
    </location>
</feature>
<evidence type="ECO:0000259" key="10">
    <source>
        <dbReference type="PROSITE" id="PS50089"/>
    </source>
</evidence>
<dbReference type="FunFam" id="3.30.40.10:FF:000388">
    <property type="entry name" value="Putative RING zinc finger domain superfamily protein"/>
    <property type="match status" value="1"/>
</dbReference>
<keyword evidence="12" id="KW-1185">Reference proteome</keyword>
<evidence type="ECO:0000313" key="12">
    <source>
        <dbReference type="Proteomes" id="UP000823749"/>
    </source>
</evidence>
<evidence type="ECO:0000256" key="9">
    <source>
        <dbReference type="SAM" id="MobiDB-lite"/>
    </source>
</evidence>
<name>A0AAV6LGW2_9ERIC</name>
<dbReference type="GO" id="GO:0008270">
    <property type="term" value="F:zinc ion binding"/>
    <property type="evidence" value="ECO:0007669"/>
    <property type="project" value="UniProtKB-KW"/>
</dbReference>
<keyword evidence="3" id="KW-0479">Metal-binding</keyword>
<keyword evidence="6" id="KW-1133">Transmembrane helix</keyword>
<evidence type="ECO:0000256" key="7">
    <source>
        <dbReference type="ARBA" id="ARBA00023136"/>
    </source>
</evidence>
<feature type="compositionally biased region" description="Polar residues" evidence="9">
    <location>
        <begin position="193"/>
        <end position="209"/>
    </location>
</feature>
<dbReference type="Proteomes" id="UP000823749">
    <property type="component" value="Chromosome 1"/>
</dbReference>
<gene>
    <name evidence="11" type="ORF">RHGRI_000423</name>
</gene>
<evidence type="ECO:0000256" key="2">
    <source>
        <dbReference type="ARBA" id="ARBA00022692"/>
    </source>
</evidence>
<evidence type="ECO:0000256" key="8">
    <source>
        <dbReference type="PROSITE-ProRule" id="PRU00175"/>
    </source>
</evidence>
<protein>
    <recommendedName>
        <fullName evidence="10">RING-type domain-containing protein</fullName>
    </recommendedName>
</protein>
<feature type="compositionally biased region" description="Low complexity" evidence="9">
    <location>
        <begin position="439"/>
        <end position="450"/>
    </location>
</feature>
<evidence type="ECO:0000256" key="5">
    <source>
        <dbReference type="ARBA" id="ARBA00022833"/>
    </source>
</evidence>
<evidence type="ECO:0000256" key="1">
    <source>
        <dbReference type="ARBA" id="ARBA00004167"/>
    </source>
</evidence>